<dbReference type="PANTHER" id="PTHR35807">
    <property type="entry name" value="TRANSCRIPTIONAL REGULATOR REDD-RELATED"/>
    <property type="match status" value="1"/>
</dbReference>
<evidence type="ECO:0000313" key="1">
    <source>
        <dbReference type="EMBL" id="MDQ0513536.1"/>
    </source>
</evidence>
<dbReference type="Gene3D" id="1.10.10.10">
    <property type="entry name" value="Winged helix-like DNA-binding domain superfamily/Winged helix DNA-binding domain"/>
    <property type="match status" value="1"/>
</dbReference>
<evidence type="ECO:0008006" key="3">
    <source>
        <dbReference type="Google" id="ProtNLM"/>
    </source>
</evidence>
<comment type="caution">
    <text evidence="1">The sequence shown here is derived from an EMBL/GenBank/DDBJ whole genome shotgun (WGS) entry which is preliminary data.</text>
</comment>
<organism evidence="1 2">
    <name type="scientific">Ancylobacter amanitiformis</name>
    <dbReference type="NCBI Taxonomy" id="217069"/>
    <lineage>
        <taxon>Bacteria</taxon>
        <taxon>Pseudomonadati</taxon>
        <taxon>Pseudomonadota</taxon>
        <taxon>Alphaproteobacteria</taxon>
        <taxon>Hyphomicrobiales</taxon>
        <taxon>Xanthobacteraceae</taxon>
        <taxon>Ancylobacter</taxon>
    </lineage>
</organism>
<evidence type="ECO:0000313" key="2">
    <source>
        <dbReference type="Proteomes" id="UP001235094"/>
    </source>
</evidence>
<dbReference type="Gene3D" id="1.25.40.10">
    <property type="entry name" value="Tetratricopeptide repeat domain"/>
    <property type="match status" value="1"/>
</dbReference>
<keyword evidence="2" id="KW-1185">Reference proteome</keyword>
<dbReference type="InterPro" id="IPR011990">
    <property type="entry name" value="TPR-like_helical_dom_sf"/>
</dbReference>
<dbReference type="InterPro" id="IPR036388">
    <property type="entry name" value="WH-like_DNA-bd_sf"/>
</dbReference>
<accession>A0ABU0LXT2</accession>
<dbReference type="SUPFAM" id="SSF46894">
    <property type="entry name" value="C-terminal effector domain of the bipartite response regulators"/>
    <property type="match status" value="1"/>
</dbReference>
<dbReference type="Proteomes" id="UP001235094">
    <property type="component" value="Unassembled WGS sequence"/>
</dbReference>
<protein>
    <recommendedName>
        <fullName evidence="3">Transcriptional regulator</fullName>
    </recommendedName>
</protein>
<name>A0ABU0LXT2_9HYPH</name>
<dbReference type="RefSeq" id="WP_306892154.1">
    <property type="nucleotide sequence ID" value="NZ_JAUSVR010000036.1"/>
</dbReference>
<proteinExistence type="predicted"/>
<dbReference type="PANTHER" id="PTHR35807:SF1">
    <property type="entry name" value="TRANSCRIPTIONAL REGULATOR REDD"/>
    <property type="match status" value="1"/>
</dbReference>
<dbReference type="EMBL" id="JAUSVR010000036">
    <property type="protein sequence ID" value="MDQ0513536.1"/>
    <property type="molecule type" value="Genomic_DNA"/>
</dbReference>
<gene>
    <name evidence="1" type="ORF">QOZ99_004459</name>
</gene>
<reference evidence="1 2" key="1">
    <citation type="submission" date="2023-07" db="EMBL/GenBank/DDBJ databases">
        <title>Genomic Encyclopedia of Type Strains, Phase IV (KMG-IV): sequencing the most valuable type-strain genomes for metagenomic binning, comparative biology and taxonomic classification.</title>
        <authorList>
            <person name="Goeker M."/>
        </authorList>
    </citation>
    <scope>NUCLEOTIDE SEQUENCE [LARGE SCALE GENOMIC DNA]</scope>
    <source>
        <strain evidence="1 2">DSM 15561</strain>
    </source>
</reference>
<dbReference type="InterPro" id="IPR016032">
    <property type="entry name" value="Sig_transdc_resp-reg_C-effctor"/>
</dbReference>
<sequence length="529" mass="58667">MFAKNFSIKVLGAFDVLDCEGRSVRPSGRKDCALLAMLALSRNYRQTRTWLQERLWGDRGPAQGAASLRQSLTTLRDTFNGDAEALCADRTWVWLDPRFFDFDHIAPGARGEILCGLDLREEGFNDWLRECRAEFDARDRRWGLVEAPGQPDRRWYLDQPVGSAEDMRLAGVCDFICDSLMEALSVIGLHAAIDRREANCAPVPRATDMIVRMRAFRFGAGCAVSLSVTDGFGSLKWQVRREIERRQWRDVRSVQVEIAQLFQDFALRTEAGSLRGARWSAHANGCQALMGMLVPGSVPLSDIVRCSEAAIAASEKGVYHALLGSAHLLLYGEREKLTAPDVDEVMRSIRTALNLSPENGLVQALAGHSYGFVARDLDRNAAMTREAVRLLPGSGACWNYHAISLVYCGRFSEAVRAAAHAVWLCRGTMAQPMAQSTELFARLMNGDARGAIRVGEASLNAMVFRPTIVDLMTAYAREGRMRDGQEKLRLFVRREPELSVDLLKSPDYPIVNAMHRAAVVEAAGQLGLA</sequence>
<dbReference type="InterPro" id="IPR051677">
    <property type="entry name" value="AfsR-DnrI-RedD_regulator"/>
</dbReference>